<sequence>MTIGQAIAFALLVGVGATLAMDLWAQLLRRVLGIPVTDWALVGRWFGHLVRGRFAHQSIARAQPVRGERAIGWLAHYAIGIAYAAALCALAGPAWARHPALLPALGFGLATVIFPFAVLQPGMGAGFAASRTPRPNRARLRSLLTHAVFGFGLYGSALLVARLLPQD</sequence>
<dbReference type="Pfam" id="PF11158">
    <property type="entry name" value="DUF2938"/>
    <property type="match status" value="1"/>
</dbReference>
<gene>
    <name evidence="2" type="ORF">ISP14_06960</name>
</gene>
<reference evidence="2 3" key="1">
    <citation type="submission" date="2020-10" db="EMBL/GenBank/DDBJ databases">
        <title>Phylogeny of dyella-like bacteria.</title>
        <authorList>
            <person name="Fu J."/>
        </authorList>
    </citation>
    <scope>NUCLEOTIDE SEQUENCE [LARGE SCALE GENOMIC DNA]</scope>
    <source>
        <strain evidence="2 3">DKC-1</strain>
    </source>
</reference>
<proteinExistence type="predicted"/>
<keyword evidence="1" id="KW-0812">Transmembrane</keyword>
<organism evidence="2 3">
    <name type="scientific">Dyella agri</name>
    <dbReference type="NCBI Taxonomy" id="1926869"/>
    <lineage>
        <taxon>Bacteria</taxon>
        <taxon>Pseudomonadati</taxon>
        <taxon>Pseudomonadota</taxon>
        <taxon>Gammaproteobacteria</taxon>
        <taxon>Lysobacterales</taxon>
        <taxon>Rhodanobacteraceae</taxon>
        <taxon>Dyella</taxon>
    </lineage>
</organism>
<evidence type="ECO:0000313" key="3">
    <source>
        <dbReference type="Proteomes" id="UP001620397"/>
    </source>
</evidence>
<accession>A0ABW8KGZ5</accession>
<protein>
    <submittedName>
        <fullName evidence="2">DUF2938 domain-containing protein</fullName>
    </submittedName>
</protein>
<feature type="transmembrane region" description="Helical" evidence="1">
    <location>
        <begin position="6"/>
        <end position="25"/>
    </location>
</feature>
<feature type="transmembrane region" description="Helical" evidence="1">
    <location>
        <begin position="101"/>
        <end position="122"/>
    </location>
</feature>
<evidence type="ECO:0000313" key="2">
    <source>
        <dbReference type="EMBL" id="MFK2930527.1"/>
    </source>
</evidence>
<comment type="caution">
    <text evidence="2">The sequence shown here is derived from an EMBL/GenBank/DDBJ whole genome shotgun (WGS) entry which is preliminary data.</text>
</comment>
<keyword evidence="1" id="KW-0472">Membrane</keyword>
<keyword evidence="3" id="KW-1185">Reference proteome</keyword>
<feature type="transmembrane region" description="Helical" evidence="1">
    <location>
        <begin position="71"/>
        <end position="95"/>
    </location>
</feature>
<dbReference type="Proteomes" id="UP001620397">
    <property type="component" value="Unassembled WGS sequence"/>
</dbReference>
<name>A0ABW8KGZ5_9GAMM</name>
<keyword evidence="1" id="KW-1133">Transmembrane helix</keyword>
<evidence type="ECO:0000256" key="1">
    <source>
        <dbReference type="SAM" id="Phobius"/>
    </source>
</evidence>
<dbReference type="InterPro" id="IPR021329">
    <property type="entry name" value="DUF2938"/>
</dbReference>
<dbReference type="RefSeq" id="WP_404537511.1">
    <property type="nucleotide sequence ID" value="NZ_JADIKL010000003.1"/>
</dbReference>
<feature type="transmembrane region" description="Helical" evidence="1">
    <location>
        <begin position="143"/>
        <end position="164"/>
    </location>
</feature>
<dbReference type="EMBL" id="JADIKL010000003">
    <property type="protein sequence ID" value="MFK2930527.1"/>
    <property type="molecule type" value="Genomic_DNA"/>
</dbReference>